<evidence type="ECO:0000256" key="1">
    <source>
        <dbReference type="ARBA" id="ARBA00009990"/>
    </source>
</evidence>
<gene>
    <name evidence="2" type="ORF">RI532_03690</name>
</gene>
<evidence type="ECO:0000313" key="2">
    <source>
        <dbReference type="EMBL" id="MDT7013528.1"/>
    </source>
</evidence>
<reference evidence="2" key="1">
    <citation type="submission" date="2023-08" db="EMBL/GenBank/DDBJ databases">
        <authorList>
            <person name="Page C.A."/>
            <person name="Perez-Diaz I.M."/>
        </authorList>
    </citation>
    <scope>NUCLEOTIDE SEQUENCE</scope>
    <source>
        <strain evidence="2">3.8.38</strain>
    </source>
</reference>
<sequence length="144" mass="15944">MTATALEFKGYSVKEQSYKRNETFNQTVQKVTLTPQIALTIENKVKEDVLLVNLGVKVGSLTDAPFEVNVQVCGEFVYHHEKDTARVGVDTLIRRNAVAILYPYVRSLVSNLTNTSNEYPACILPTIDVAQVLKEQPGASELAD</sequence>
<dbReference type="EMBL" id="JAVLAM010000001">
    <property type="protein sequence ID" value="MDT7013528.1"/>
    <property type="molecule type" value="Genomic_DNA"/>
</dbReference>
<dbReference type="GO" id="GO:0051082">
    <property type="term" value="F:unfolded protein binding"/>
    <property type="evidence" value="ECO:0007669"/>
    <property type="project" value="InterPro"/>
</dbReference>
<name>A0AAW8W563_9LACO</name>
<dbReference type="Proteomes" id="UP001254075">
    <property type="component" value="Unassembled WGS sequence"/>
</dbReference>
<dbReference type="AlphaFoldDB" id="A0AAW8W563"/>
<evidence type="ECO:0000313" key="3">
    <source>
        <dbReference type="Proteomes" id="UP001254075"/>
    </source>
</evidence>
<protein>
    <submittedName>
        <fullName evidence="2">Protein-export chaperone SecB</fullName>
    </submittedName>
</protein>
<dbReference type="Pfam" id="PF02556">
    <property type="entry name" value="SecB"/>
    <property type="match status" value="1"/>
</dbReference>
<dbReference type="GO" id="GO:0051262">
    <property type="term" value="P:protein tetramerization"/>
    <property type="evidence" value="ECO:0007669"/>
    <property type="project" value="InterPro"/>
</dbReference>
<dbReference type="InterPro" id="IPR003708">
    <property type="entry name" value="SecB"/>
</dbReference>
<dbReference type="RefSeq" id="WP_313844644.1">
    <property type="nucleotide sequence ID" value="NZ_JAVLAM010000001.1"/>
</dbReference>
<comment type="caution">
    <text evidence="2">The sequence shown here is derived from an EMBL/GenBank/DDBJ whole genome shotgun (WGS) entry which is preliminary data.</text>
</comment>
<comment type="similarity">
    <text evidence="1">Belongs to the SecB family.</text>
</comment>
<proteinExistence type="inferred from homology"/>
<dbReference type="Gene3D" id="3.10.420.10">
    <property type="entry name" value="SecB-like"/>
    <property type="match status" value="1"/>
</dbReference>
<accession>A0AAW8W563</accession>
<dbReference type="InterPro" id="IPR035958">
    <property type="entry name" value="SecB-like_sf"/>
</dbReference>
<dbReference type="GO" id="GO:0015031">
    <property type="term" value="P:protein transport"/>
    <property type="evidence" value="ECO:0007669"/>
    <property type="project" value="InterPro"/>
</dbReference>
<organism evidence="2 3">
    <name type="scientific">Levilactobacillus namurensis</name>
    <dbReference type="NCBI Taxonomy" id="380393"/>
    <lineage>
        <taxon>Bacteria</taxon>
        <taxon>Bacillati</taxon>
        <taxon>Bacillota</taxon>
        <taxon>Bacilli</taxon>
        <taxon>Lactobacillales</taxon>
        <taxon>Lactobacillaceae</taxon>
        <taxon>Levilactobacillus</taxon>
    </lineage>
</organism>
<dbReference type="SUPFAM" id="SSF54611">
    <property type="entry name" value="SecB-like"/>
    <property type="match status" value="1"/>
</dbReference>